<accession>A0A1R2D3Q6</accession>
<dbReference type="EMBL" id="MPUH01000006">
    <property type="protein sequence ID" value="OMJ95894.1"/>
    <property type="molecule type" value="Genomic_DNA"/>
</dbReference>
<evidence type="ECO:0000313" key="1">
    <source>
        <dbReference type="EMBL" id="OMJ95894.1"/>
    </source>
</evidence>
<proteinExistence type="predicted"/>
<protein>
    <submittedName>
        <fullName evidence="1">Uncharacterized protein</fullName>
    </submittedName>
</protein>
<dbReference type="OrthoDB" id="10467204at2759"/>
<dbReference type="Proteomes" id="UP000187209">
    <property type="component" value="Unassembled WGS sequence"/>
</dbReference>
<dbReference type="AlphaFoldDB" id="A0A1R2D3Q6"/>
<name>A0A1R2D3Q6_9CILI</name>
<evidence type="ECO:0000313" key="2">
    <source>
        <dbReference type="Proteomes" id="UP000187209"/>
    </source>
</evidence>
<keyword evidence="2" id="KW-1185">Reference proteome</keyword>
<gene>
    <name evidence="1" type="ORF">SteCoe_619</name>
</gene>
<comment type="caution">
    <text evidence="1">The sequence shown here is derived from an EMBL/GenBank/DDBJ whole genome shotgun (WGS) entry which is preliminary data.</text>
</comment>
<reference evidence="1 2" key="1">
    <citation type="submission" date="2016-11" db="EMBL/GenBank/DDBJ databases">
        <title>The macronuclear genome of Stentor coeruleus: a giant cell with tiny introns.</title>
        <authorList>
            <person name="Slabodnick M."/>
            <person name="Ruby J.G."/>
            <person name="Reiff S.B."/>
            <person name="Swart E.C."/>
            <person name="Gosai S."/>
            <person name="Prabakaran S."/>
            <person name="Witkowska E."/>
            <person name="Larue G.E."/>
            <person name="Fisher S."/>
            <person name="Freeman R.M."/>
            <person name="Gunawardena J."/>
            <person name="Chu W."/>
            <person name="Stover N.A."/>
            <person name="Gregory B.D."/>
            <person name="Nowacki M."/>
            <person name="Derisi J."/>
            <person name="Roy S.W."/>
            <person name="Marshall W.F."/>
            <person name="Sood P."/>
        </authorList>
    </citation>
    <scope>NUCLEOTIDE SEQUENCE [LARGE SCALE GENOMIC DNA]</scope>
    <source>
        <strain evidence="1">WM001</strain>
    </source>
</reference>
<organism evidence="1 2">
    <name type="scientific">Stentor coeruleus</name>
    <dbReference type="NCBI Taxonomy" id="5963"/>
    <lineage>
        <taxon>Eukaryota</taxon>
        <taxon>Sar</taxon>
        <taxon>Alveolata</taxon>
        <taxon>Ciliophora</taxon>
        <taxon>Postciliodesmatophora</taxon>
        <taxon>Heterotrichea</taxon>
        <taxon>Heterotrichida</taxon>
        <taxon>Stentoridae</taxon>
        <taxon>Stentor</taxon>
    </lineage>
</organism>
<sequence>MGNIAGASNAPPIPKSQLTRILKRARKLAMRKMLKLKQDNIQERLQFYRVDAAKYKECIFGMMQQQQKMCQDTVLEVCTEQNVSIGSLTSAIRNHAIDPEVQEVMMSFQTMSGDICEGYPVPEQYDIETLKEGLRLQIRELSGYPINDPSASVLAQIASTDEVYKQMGIDEITFGSLALKYEKSADPEFLQLKQDWNQAAKFDMAMQGLRGK</sequence>